<feature type="domain" description="Phospholipase D-like" evidence="1">
    <location>
        <begin position="209"/>
        <end position="325"/>
    </location>
</feature>
<dbReference type="Pfam" id="PF13091">
    <property type="entry name" value="PLDc_2"/>
    <property type="match status" value="1"/>
</dbReference>
<dbReference type="OrthoDB" id="8769320at2"/>
<evidence type="ECO:0000313" key="3">
    <source>
        <dbReference type="Proteomes" id="UP000337189"/>
    </source>
</evidence>
<dbReference type="AlphaFoldDB" id="A0A5E4SR66"/>
<dbReference type="Gene3D" id="3.30.870.10">
    <property type="entry name" value="Endonuclease Chain A"/>
    <property type="match status" value="2"/>
</dbReference>
<protein>
    <recommendedName>
        <fullName evidence="1">Phospholipase D-like domain-containing protein</fullName>
    </recommendedName>
</protein>
<sequence>MKLLDAFRKQVEGLGELKRAWFTTFNLGIPFFETHVLPVLLGFDQPANRMDYETMQQEVAEREIDLRLFCDLRMMEADQLKRTAIPVHGVLPGHLAENGFDKDSLFHPKVIFLEGKSGSMVLGAGSANLTVSGWGRNQEVFAFRAVSNNEQYQQIKRFFDPLTELLGLTEAQRLGVRRKFNGEDDDWRFAHSFQKKTFLQQLMAETGANRLTVWSPYFSRDLASLINRIQETMGRELRVSIVPDRIANRQLRTIWTAELEKLQRAGVLSFHDYPLPRAAEIEMTHAKLWLVSGDRGRLAVGSWNCTEPGISSFERRNVEAGILLNVSPATTISGRQLALTTKDFCREESLEEELIAPPYPLPFDLQVRFDWEQSRYCVDGKLFEPISGRPYVLRLPGVVKPVTLRWRARRSDGAYLLQPIELDVTDDEALLANHCYEVVRSGSVEFRGLIVETGQDYRRAQGYDSLKDLLNDLVNDVDPKGIGTAQLRKVLRHNGVPEEELGSPIISANGGNLSYFRLFHAFEQFRKRLQAAGSMSELEKLLFVYAGSLQELVVKVNEQIVTSGNTVFNWFLLQEVNSLHAVALDVYEQNRARYAPTTPPNKGKWNSLRLNKQRVSLPPEISGNAQYMKQLREVCDYER</sequence>
<evidence type="ECO:0000313" key="2">
    <source>
        <dbReference type="EMBL" id="VVD78197.1"/>
    </source>
</evidence>
<dbReference type="Proteomes" id="UP000337189">
    <property type="component" value="Unassembled WGS sequence"/>
</dbReference>
<reference evidence="2 3" key="1">
    <citation type="submission" date="2019-08" db="EMBL/GenBank/DDBJ databases">
        <authorList>
            <person name="Peeters C."/>
        </authorList>
    </citation>
    <scope>NUCLEOTIDE SEQUENCE [LARGE SCALE GENOMIC DNA]</scope>
    <source>
        <strain evidence="2 3">LMG 31110</strain>
    </source>
</reference>
<dbReference type="RefSeq" id="WP_150689763.1">
    <property type="nucleotide sequence ID" value="NZ_CABPSJ010000001.1"/>
</dbReference>
<proteinExistence type="predicted"/>
<name>A0A5E4SR66_9BURK</name>
<accession>A0A5E4SR66</accession>
<evidence type="ECO:0000259" key="1">
    <source>
        <dbReference type="Pfam" id="PF13091"/>
    </source>
</evidence>
<organism evidence="2 3">
    <name type="scientific">Pandoraea communis</name>
    <dbReference type="NCBI Taxonomy" id="2508297"/>
    <lineage>
        <taxon>Bacteria</taxon>
        <taxon>Pseudomonadati</taxon>
        <taxon>Pseudomonadota</taxon>
        <taxon>Betaproteobacteria</taxon>
        <taxon>Burkholderiales</taxon>
        <taxon>Burkholderiaceae</taxon>
        <taxon>Pandoraea</taxon>
    </lineage>
</organism>
<gene>
    <name evidence="2" type="ORF">PCO31110_00986</name>
</gene>
<dbReference type="EMBL" id="CABPSJ010000001">
    <property type="protein sequence ID" value="VVD78197.1"/>
    <property type="molecule type" value="Genomic_DNA"/>
</dbReference>
<dbReference type="InterPro" id="IPR025202">
    <property type="entry name" value="PLD-like_dom"/>
</dbReference>